<protein>
    <submittedName>
        <fullName evidence="2">Vegetative incompatibility HET-E-1</fullName>
    </submittedName>
</protein>
<feature type="domain" description="Heterokaryon incompatibility" evidence="1">
    <location>
        <begin position="23"/>
        <end position="101"/>
    </location>
</feature>
<reference evidence="2" key="1">
    <citation type="submission" date="2020-01" db="EMBL/GenBank/DDBJ databases">
        <title>Identification and distribution of gene clusters putatively required for synthesis of sphingolipid metabolism inhibitors in phylogenetically diverse species of the filamentous fungus Fusarium.</title>
        <authorList>
            <person name="Kim H.-S."/>
            <person name="Busman M."/>
            <person name="Brown D.W."/>
            <person name="Divon H."/>
            <person name="Uhlig S."/>
            <person name="Proctor R.H."/>
        </authorList>
    </citation>
    <scope>NUCLEOTIDE SEQUENCE</scope>
    <source>
        <strain evidence="2">NRRL 31653</strain>
    </source>
</reference>
<dbReference type="EMBL" id="LUFC02000470">
    <property type="protein sequence ID" value="KAF4497031.1"/>
    <property type="molecule type" value="Genomic_DNA"/>
</dbReference>
<dbReference type="PANTHER" id="PTHR10622:SF10">
    <property type="entry name" value="HET DOMAIN-CONTAINING PROTEIN"/>
    <property type="match status" value="1"/>
</dbReference>
<keyword evidence="3" id="KW-1185">Reference proteome</keyword>
<evidence type="ECO:0000259" key="1">
    <source>
        <dbReference type="Pfam" id="PF06985"/>
    </source>
</evidence>
<evidence type="ECO:0000313" key="3">
    <source>
        <dbReference type="Proteomes" id="UP000737391"/>
    </source>
</evidence>
<accession>A0A9P5E638</accession>
<organism evidence="2 3">
    <name type="scientific">Fusarium agapanthi</name>
    <dbReference type="NCBI Taxonomy" id="1803897"/>
    <lineage>
        <taxon>Eukaryota</taxon>
        <taxon>Fungi</taxon>
        <taxon>Dikarya</taxon>
        <taxon>Ascomycota</taxon>
        <taxon>Pezizomycotina</taxon>
        <taxon>Sordariomycetes</taxon>
        <taxon>Hypocreomycetidae</taxon>
        <taxon>Hypocreales</taxon>
        <taxon>Nectriaceae</taxon>
        <taxon>Fusarium</taxon>
        <taxon>Fusarium fujikuroi species complex</taxon>
    </lineage>
</organism>
<name>A0A9P5E638_9HYPO</name>
<dbReference type="InterPro" id="IPR010730">
    <property type="entry name" value="HET"/>
</dbReference>
<dbReference type="PANTHER" id="PTHR10622">
    <property type="entry name" value="HET DOMAIN-CONTAINING PROTEIN"/>
    <property type="match status" value="1"/>
</dbReference>
<comment type="caution">
    <text evidence="2">The sequence shown here is derived from an EMBL/GenBank/DDBJ whole genome shotgun (WGS) entry which is preliminary data.</text>
</comment>
<dbReference type="OrthoDB" id="1658288at2759"/>
<dbReference type="Pfam" id="PF06985">
    <property type="entry name" value="HET"/>
    <property type="match status" value="1"/>
</dbReference>
<proteinExistence type="predicted"/>
<dbReference type="Proteomes" id="UP000737391">
    <property type="component" value="Unassembled WGS sequence"/>
</dbReference>
<dbReference type="AlphaFoldDB" id="A0A9P5E638"/>
<gene>
    <name evidence="2" type="ORF">FAGAP_6790</name>
</gene>
<sequence length="148" mass="16916">MRFLNVKTLKLHIFDDASAYPPYAILSHCWYSSELELTFKDFEDLSQHASKPGYSKIVSACHAAVTQGYDWLWADNVCINKEDEVEKEESTKNLYSMFLKAGSAKTTDQKKTKHIPIFRPTLPESEVLSGRADQSIDRGLLQKKRSKL</sequence>
<evidence type="ECO:0000313" key="2">
    <source>
        <dbReference type="EMBL" id="KAF4497031.1"/>
    </source>
</evidence>